<evidence type="ECO:0000313" key="1">
    <source>
        <dbReference type="EMBL" id="RRD50888.1"/>
    </source>
</evidence>
<dbReference type="OrthoDB" id="5103427at2"/>
<dbReference type="AlphaFoldDB" id="A0A3P1WY88"/>
<proteinExistence type="predicted"/>
<gene>
    <name evidence="1" type="ORF">EII35_02230</name>
</gene>
<accession>A0A3P1WY88</accession>
<dbReference type="Pfam" id="PF19674">
    <property type="entry name" value="DUF6177"/>
    <property type="match status" value="1"/>
</dbReference>
<organism evidence="1 2">
    <name type="scientific">Arachnia propionica</name>
    <dbReference type="NCBI Taxonomy" id="1750"/>
    <lineage>
        <taxon>Bacteria</taxon>
        <taxon>Bacillati</taxon>
        <taxon>Actinomycetota</taxon>
        <taxon>Actinomycetes</taxon>
        <taxon>Propionibacteriales</taxon>
        <taxon>Propionibacteriaceae</taxon>
        <taxon>Arachnia</taxon>
    </lineage>
</organism>
<dbReference type="EMBL" id="RQYT01000003">
    <property type="protein sequence ID" value="RRD50888.1"/>
    <property type="molecule type" value="Genomic_DNA"/>
</dbReference>
<dbReference type="InterPro" id="IPR046175">
    <property type="entry name" value="DUF6177"/>
</dbReference>
<dbReference type="RefSeq" id="WP_125226836.1">
    <property type="nucleotide sequence ID" value="NZ_RQYT01000003.1"/>
</dbReference>
<evidence type="ECO:0000313" key="2">
    <source>
        <dbReference type="Proteomes" id="UP000280935"/>
    </source>
</evidence>
<comment type="caution">
    <text evidence="1">The sequence shown here is derived from an EMBL/GenBank/DDBJ whole genome shotgun (WGS) entry which is preliminary data.</text>
</comment>
<reference evidence="1 2" key="1">
    <citation type="submission" date="2018-11" db="EMBL/GenBank/DDBJ databases">
        <title>Genomes From Bacteria Associated with the Canine Oral Cavity: a Test Case for Automated Genome-Based Taxonomic Assignment.</title>
        <authorList>
            <person name="Coil D.A."/>
            <person name="Jospin G."/>
            <person name="Darling A.E."/>
            <person name="Wallis C."/>
            <person name="Davis I.J."/>
            <person name="Harris S."/>
            <person name="Eisen J.A."/>
            <person name="Holcombe L.J."/>
            <person name="O'Flynn C."/>
        </authorList>
    </citation>
    <scope>NUCLEOTIDE SEQUENCE [LARGE SCALE GENOMIC DNA]</scope>
    <source>
        <strain evidence="1 2">OH2822_COT-296</strain>
    </source>
</reference>
<dbReference type="Proteomes" id="UP000280935">
    <property type="component" value="Unassembled WGS sequence"/>
</dbReference>
<protein>
    <submittedName>
        <fullName evidence="1">Uncharacterized protein</fullName>
    </submittedName>
</protein>
<sequence>MHVLHPLADEWAEDYLLFVCSSERVTLTAAIRGFLIEARQSQLRPVLLTSSTAHLGWFVADELRLSGGYWAVRDAEGRVFDGRTGRRIRSFPELWAPETRSEPVLSSFERVVSEGSGAFFFDVFTREPALDRVRVGAVAEHMVAGLGGGALVRWDSAEPLAQPWSRAAITERMRAQMPASERHFLRSERDVPVSVTVARTRNGLLEHTRGLVPVGPYGRPHGMPPRAPIGSHPALTSTLTGLAERFRVNVAMISYCQVVERLGSLGQLAELRHADAPVAVLIGPVAVRTLGIDVAELSAHHDVVPLGLSRAPSVLVRFSSTDELWRQFGSFAHDLDQERLAALLAVEFDEYFTAGRDVTR</sequence>
<name>A0A3P1WY88_9ACTN</name>